<dbReference type="Proteomes" id="UP000032278">
    <property type="component" value="Unassembled WGS sequence"/>
</dbReference>
<proteinExistence type="predicted"/>
<name>A0AAW3GND8_STRSZ</name>
<protein>
    <recommendedName>
        <fullName evidence="4">Lipoprotein</fullName>
    </recommendedName>
</protein>
<evidence type="ECO:0008006" key="4">
    <source>
        <dbReference type="Google" id="ProtNLM"/>
    </source>
</evidence>
<organism evidence="2 3">
    <name type="scientific">Streptococcus equi subsp. zooepidemicus Sz4is</name>
    <dbReference type="NCBI Taxonomy" id="1381082"/>
    <lineage>
        <taxon>Bacteria</taxon>
        <taxon>Bacillati</taxon>
        <taxon>Bacillota</taxon>
        <taxon>Bacilli</taxon>
        <taxon>Lactobacillales</taxon>
        <taxon>Streptococcaceae</taxon>
        <taxon>Streptococcus</taxon>
    </lineage>
</organism>
<reference evidence="2 3" key="1">
    <citation type="submission" date="2013-11" db="EMBL/GenBank/DDBJ databases">
        <authorList>
            <person name="da Piedade I."/>
            <person name="Tang M.H.E."/>
            <person name="Bojesen A.M."/>
        </authorList>
    </citation>
    <scope>NUCLEOTIDE SEQUENCE [LARGE SCALE GENOMIC DNA]</scope>
    <source>
        <strain evidence="2 3">Sz4is</strain>
    </source>
</reference>
<evidence type="ECO:0000313" key="2">
    <source>
        <dbReference type="EMBL" id="KIS18007.1"/>
    </source>
</evidence>
<evidence type="ECO:0000313" key="3">
    <source>
        <dbReference type="Proteomes" id="UP000032278"/>
    </source>
</evidence>
<comment type="caution">
    <text evidence="2">The sequence shown here is derived from an EMBL/GenBank/DDBJ whole genome shotgun (WGS) entry which is preliminary data.</text>
</comment>
<dbReference type="EMBL" id="JAUE01000033">
    <property type="protein sequence ID" value="KIS18007.1"/>
    <property type="molecule type" value="Genomic_DNA"/>
</dbReference>
<sequence>MKKKINAIIAILCGLGIFTIIQMSGGKSENDKPKESKTEQTTTTTKEKITETTQDVKNDGKDYTEVSNTEFAAHLTTEINNQLSSTGYQVTVQPVGNNVIYLYVPQDTKYSSNSEIQKISDNLYTIKENTFSNWAIDNGYDLGFTNSPTLYIKAEDDTTIAEESGIVNKSMKVKVNN</sequence>
<gene>
    <name evidence="2" type="ORF">AT55_00056</name>
</gene>
<feature type="compositionally biased region" description="Basic and acidic residues" evidence="1">
    <location>
        <begin position="28"/>
        <end position="38"/>
    </location>
</feature>
<evidence type="ECO:0000256" key="1">
    <source>
        <dbReference type="SAM" id="MobiDB-lite"/>
    </source>
</evidence>
<accession>A0AAW3GND8</accession>
<dbReference type="RefSeq" id="WP_043036722.1">
    <property type="nucleotide sequence ID" value="NZ_JAUE01000033.1"/>
</dbReference>
<feature type="region of interest" description="Disordered" evidence="1">
    <location>
        <begin position="25"/>
        <end position="48"/>
    </location>
</feature>
<dbReference type="AlphaFoldDB" id="A0AAW3GND8"/>